<dbReference type="Proteomes" id="UP001519460">
    <property type="component" value="Unassembled WGS sequence"/>
</dbReference>
<accession>A0ABD0KMS8</accession>
<dbReference type="EMBL" id="JACVVK020000152">
    <property type="protein sequence ID" value="KAK7488315.1"/>
    <property type="molecule type" value="Genomic_DNA"/>
</dbReference>
<evidence type="ECO:0000313" key="1">
    <source>
        <dbReference type="EMBL" id="KAK7488315.1"/>
    </source>
</evidence>
<evidence type="ECO:0000313" key="2">
    <source>
        <dbReference type="Proteomes" id="UP001519460"/>
    </source>
</evidence>
<reference evidence="1 2" key="1">
    <citation type="journal article" date="2023" name="Sci. Data">
        <title>Genome assembly of the Korean intertidal mud-creeper Batillaria attramentaria.</title>
        <authorList>
            <person name="Patra A.K."/>
            <person name="Ho P.T."/>
            <person name="Jun S."/>
            <person name="Lee S.J."/>
            <person name="Kim Y."/>
            <person name="Won Y.J."/>
        </authorList>
    </citation>
    <scope>NUCLEOTIDE SEQUENCE [LARGE SCALE GENOMIC DNA]</scope>
    <source>
        <strain evidence="1">Wonlab-2016</strain>
    </source>
</reference>
<organism evidence="1 2">
    <name type="scientific">Batillaria attramentaria</name>
    <dbReference type="NCBI Taxonomy" id="370345"/>
    <lineage>
        <taxon>Eukaryota</taxon>
        <taxon>Metazoa</taxon>
        <taxon>Spiralia</taxon>
        <taxon>Lophotrochozoa</taxon>
        <taxon>Mollusca</taxon>
        <taxon>Gastropoda</taxon>
        <taxon>Caenogastropoda</taxon>
        <taxon>Sorbeoconcha</taxon>
        <taxon>Cerithioidea</taxon>
        <taxon>Batillariidae</taxon>
        <taxon>Batillaria</taxon>
    </lineage>
</organism>
<protein>
    <submittedName>
        <fullName evidence="1">Uncharacterized protein</fullName>
    </submittedName>
</protein>
<proteinExistence type="predicted"/>
<comment type="caution">
    <text evidence="1">The sequence shown here is derived from an EMBL/GenBank/DDBJ whole genome shotgun (WGS) entry which is preliminary data.</text>
</comment>
<name>A0ABD0KMS8_9CAEN</name>
<dbReference type="AlphaFoldDB" id="A0ABD0KMS8"/>
<sequence length="170" mass="19073">MSAMIGRFGTAALTQRVPRVRSCQDVTDLLPRAPVLAKEERTVLATSCNGCLVIPKAKSAREGVNTLIELYLQRVRRSRRANFNEHRCDQTQTSPNGYERVSFLSKVERDEAEERCLAKAPSFLVRAHACEVWDESMHAGRNNDAGISIQSEFPVACMHHRCEDGPCRLT</sequence>
<keyword evidence="2" id="KW-1185">Reference proteome</keyword>
<gene>
    <name evidence="1" type="ORF">BaRGS_00020474</name>
</gene>